<dbReference type="PANTHER" id="PTHR37826:SF2">
    <property type="entry name" value="ZINC-RIBBON DOMAIN-CONTAINING PROTEIN"/>
    <property type="match status" value="1"/>
</dbReference>
<reference evidence="2" key="1">
    <citation type="journal article" date="2021" name="PeerJ">
        <title>Extensive microbial diversity within the chicken gut microbiome revealed by metagenomics and culture.</title>
        <authorList>
            <person name="Gilroy R."/>
            <person name="Ravi A."/>
            <person name="Getino M."/>
            <person name="Pursley I."/>
            <person name="Horton D.L."/>
            <person name="Alikhan N.F."/>
            <person name="Baker D."/>
            <person name="Gharbi K."/>
            <person name="Hall N."/>
            <person name="Watson M."/>
            <person name="Adriaenssens E.M."/>
            <person name="Foster-Nyarko E."/>
            <person name="Jarju S."/>
            <person name="Secka A."/>
            <person name="Antonio M."/>
            <person name="Oren A."/>
            <person name="Chaudhuri R.R."/>
            <person name="La Ragione R."/>
            <person name="Hildebrand F."/>
            <person name="Pallen M.J."/>
        </authorList>
    </citation>
    <scope>NUCLEOTIDE SEQUENCE</scope>
    <source>
        <strain evidence="2">CHK195-6426</strain>
    </source>
</reference>
<dbReference type="EMBL" id="DXGH01000007">
    <property type="protein sequence ID" value="HIW80182.1"/>
    <property type="molecule type" value="Genomic_DNA"/>
</dbReference>
<organism evidence="2 3">
    <name type="scientific">Candidatus Acetatifactor stercoripullorum</name>
    <dbReference type="NCBI Taxonomy" id="2838414"/>
    <lineage>
        <taxon>Bacteria</taxon>
        <taxon>Bacillati</taxon>
        <taxon>Bacillota</taxon>
        <taxon>Clostridia</taxon>
        <taxon>Lachnospirales</taxon>
        <taxon>Lachnospiraceae</taxon>
        <taxon>Acetatifactor</taxon>
    </lineage>
</organism>
<dbReference type="CDD" id="cd03408">
    <property type="entry name" value="SPFH_like_u1"/>
    <property type="match status" value="1"/>
</dbReference>
<feature type="domain" description="SPFH" evidence="1">
    <location>
        <begin position="52"/>
        <end position="275"/>
    </location>
</feature>
<name>A0A9D1R4X8_9FIRM</name>
<comment type="caution">
    <text evidence="2">The sequence shown here is derived from an EMBL/GenBank/DDBJ whole genome shotgun (WGS) entry which is preliminary data.</text>
</comment>
<gene>
    <name evidence="2" type="ORF">H9742_01425</name>
</gene>
<protein>
    <submittedName>
        <fullName evidence="2">SPFH domain-containing protein</fullName>
    </submittedName>
</protein>
<dbReference type="PANTHER" id="PTHR37826">
    <property type="entry name" value="FLOTILLIN BAND_7_5 DOMAIN PROTEIN"/>
    <property type="match status" value="1"/>
</dbReference>
<reference evidence="2" key="2">
    <citation type="submission" date="2021-04" db="EMBL/GenBank/DDBJ databases">
        <authorList>
            <person name="Gilroy R."/>
        </authorList>
    </citation>
    <scope>NUCLEOTIDE SEQUENCE</scope>
    <source>
        <strain evidence="2">CHK195-6426</strain>
    </source>
</reference>
<evidence type="ECO:0000259" key="1">
    <source>
        <dbReference type="Pfam" id="PF13421"/>
    </source>
</evidence>
<dbReference type="AlphaFoldDB" id="A0A9D1R4X8"/>
<accession>A0A9D1R4X8</accession>
<proteinExistence type="predicted"/>
<dbReference type="Proteomes" id="UP000824265">
    <property type="component" value="Unassembled WGS sequence"/>
</dbReference>
<evidence type="ECO:0000313" key="2">
    <source>
        <dbReference type="EMBL" id="HIW80182.1"/>
    </source>
</evidence>
<dbReference type="InterPro" id="IPR033880">
    <property type="entry name" value="SPFH_YdjI"/>
</dbReference>
<sequence length="467" mass="50105">MGLIKAAKDAIGSMMADQWREYFYCDSLNNDTLVVKGQKRVTAGRNSNTKGVDNIITNGSIIAVNEGQCMLLVDQGEITDFCADAGEFVYDSSAEPSLFYGGLGEGLKNTFSSIGKRFTFGGNAPRDQRVYFINTKEIMNNLFGTASPIPFRVVDENIMLDMDASIRCNGQYSFKIADPLVFYKKICSNVSESYTRTELMTQMKSEFLNALQPAFAKISAMGIRYSMLPAHSMEISNALRETLSVQWRDLRGIEIVTVSINSATLSEEDQEYIKELQREATGASDRIARAKMNTARAESLVGASQNAGGALVGFMGLNMADAMGSTMMNRMGMQDPGAPAMAGGAGGMMGAMNAVGAGLGMQAAGAGTQMAQNQGAAAVPGWTCSCGTVNQGKFCTNCGQPKPSQAGWTCSCGTVNQGKFCMNCGAKRPEGAPIFKCDKCGWEPEDPAHPPKFCPECGDIFDDSDKR</sequence>
<evidence type="ECO:0000313" key="3">
    <source>
        <dbReference type="Proteomes" id="UP000824265"/>
    </source>
</evidence>
<dbReference type="Pfam" id="PF13421">
    <property type="entry name" value="Band_7_1"/>
    <property type="match status" value="1"/>
</dbReference>